<dbReference type="PANTHER" id="PTHR13734:SF5">
    <property type="entry name" value="CCA TRNA NUCLEOTIDYLTRANSFERASE, MITOCHONDRIAL"/>
    <property type="match status" value="1"/>
</dbReference>
<evidence type="ECO:0000313" key="3">
    <source>
        <dbReference type="Proteomes" id="UP001412239"/>
    </source>
</evidence>
<protein>
    <submittedName>
        <fullName evidence="2">Uncharacterized protein</fullName>
    </submittedName>
</protein>
<dbReference type="Gene3D" id="3.30.460.10">
    <property type="entry name" value="Beta Polymerase, domain 2"/>
    <property type="match status" value="1"/>
</dbReference>
<keyword evidence="3" id="KW-1185">Reference proteome</keyword>
<dbReference type="Proteomes" id="UP001412239">
    <property type="component" value="Unassembled WGS sequence"/>
</dbReference>
<dbReference type="AlphaFoldDB" id="A0A292PK59"/>
<proteinExistence type="predicted"/>
<reference evidence="2" key="1">
    <citation type="submission" date="2015-10" db="EMBL/GenBank/DDBJ databases">
        <authorList>
            <person name="Regsiter A."/>
            <person name="william w."/>
        </authorList>
    </citation>
    <scope>NUCLEOTIDE SEQUENCE</scope>
    <source>
        <strain evidence="2">Montdore</strain>
    </source>
</reference>
<dbReference type="GO" id="GO:0003723">
    <property type="term" value="F:RNA binding"/>
    <property type="evidence" value="ECO:0007669"/>
    <property type="project" value="UniProtKB-KW"/>
</dbReference>
<dbReference type="GO" id="GO:0052927">
    <property type="term" value="F:CC tRNA cytidylyltransferase activity"/>
    <property type="evidence" value="ECO:0007669"/>
    <property type="project" value="TreeGrafter"/>
</dbReference>
<keyword evidence="1" id="KW-0694">RNA-binding</keyword>
<sequence length="88" mass="10160">MNGCKSSTQFSEYIRALNCAIESNPEKPKHLENVTTKVIELDIDFFSLGSEGYSEESRIQQMVFGIQEKYALRRDCIINALLYVYTRN</sequence>
<accession>A0A292PK59</accession>
<organism evidence="2 3">
    <name type="scientific">Tuber aestivum</name>
    <name type="common">summer truffle</name>
    <dbReference type="NCBI Taxonomy" id="59557"/>
    <lineage>
        <taxon>Eukaryota</taxon>
        <taxon>Fungi</taxon>
        <taxon>Dikarya</taxon>
        <taxon>Ascomycota</taxon>
        <taxon>Pezizomycotina</taxon>
        <taxon>Pezizomycetes</taxon>
        <taxon>Pezizales</taxon>
        <taxon>Tuberaceae</taxon>
        <taxon>Tuber</taxon>
    </lineage>
</organism>
<name>A0A292PK59_9PEZI</name>
<dbReference type="GO" id="GO:0052929">
    <property type="term" value="F:ATP:3'-cytidine-cytidine-tRNA adenylyltransferase activity"/>
    <property type="evidence" value="ECO:0007669"/>
    <property type="project" value="TreeGrafter"/>
</dbReference>
<evidence type="ECO:0000313" key="2">
    <source>
        <dbReference type="EMBL" id="CUS06880.1"/>
    </source>
</evidence>
<evidence type="ECO:0000256" key="1">
    <source>
        <dbReference type="ARBA" id="ARBA00022884"/>
    </source>
</evidence>
<dbReference type="GO" id="GO:0001680">
    <property type="term" value="P:tRNA 3'-terminal CCA addition"/>
    <property type="evidence" value="ECO:0007669"/>
    <property type="project" value="TreeGrafter"/>
</dbReference>
<dbReference type="SUPFAM" id="SSF81301">
    <property type="entry name" value="Nucleotidyltransferase"/>
    <property type="match status" value="1"/>
</dbReference>
<dbReference type="PANTHER" id="PTHR13734">
    <property type="entry name" value="TRNA-NUCLEOTIDYLTRANSFERASE"/>
    <property type="match status" value="1"/>
</dbReference>
<gene>
    <name evidence="2" type="ORF">GSTUAT00009048001</name>
</gene>
<dbReference type="EMBL" id="LN891296">
    <property type="protein sequence ID" value="CUS06880.1"/>
    <property type="molecule type" value="Genomic_DNA"/>
</dbReference>
<dbReference type="InterPro" id="IPR043519">
    <property type="entry name" value="NT_sf"/>
</dbReference>